<protein>
    <submittedName>
        <fullName evidence="1">DUF72 domain-containing protein</fullName>
    </submittedName>
</protein>
<keyword evidence="2" id="KW-1185">Reference proteome</keyword>
<proteinExistence type="predicted"/>
<gene>
    <name evidence="1" type="ORF">D3F03_12665</name>
</gene>
<evidence type="ECO:0000313" key="2">
    <source>
        <dbReference type="Proteomes" id="UP000266302"/>
    </source>
</evidence>
<dbReference type="Proteomes" id="UP000266302">
    <property type="component" value="Unassembled WGS sequence"/>
</dbReference>
<accession>A0A398C3R6</accession>
<dbReference type="InterPro" id="IPR002763">
    <property type="entry name" value="DUF72"/>
</dbReference>
<sequence>MDATQGPPWQAPHTCYSPEAIAAWAQGVRAWTSGKRSREVFVYFINGAKERAPPRAIHGARATLAQAKA</sequence>
<reference evidence="1 2" key="1">
    <citation type="submission" date="2018-09" db="EMBL/GenBank/DDBJ databases">
        <title>Draft genome of Simplicispira sp. NY-02.</title>
        <authorList>
            <person name="Im W.T."/>
        </authorList>
    </citation>
    <scope>NUCLEOTIDE SEQUENCE [LARGE SCALE GENOMIC DNA]</scope>
    <source>
        <strain evidence="1 2">NY-02</strain>
    </source>
</reference>
<dbReference type="EMBL" id="QXJC01000005">
    <property type="protein sequence ID" value="RID97675.1"/>
    <property type="molecule type" value="Genomic_DNA"/>
</dbReference>
<comment type="caution">
    <text evidence="1">The sequence shown here is derived from an EMBL/GenBank/DDBJ whole genome shotgun (WGS) entry which is preliminary data.</text>
</comment>
<organism evidence="1 2">
    <name type="scientific">Simplicispira hankyongi</name>
    <dbReference type="NCBI Taxonomy" id="2315688"/>
    <lineage>
        <taxon>Bacteria</taxon>
        <taxon>Pseudomonadati</taxon>
        <taxon>Pseudomonadota</taxon>
        <taxon>Betaproteobacteria</taxon>
        <taxon>Burkholderiales</taxon>
        <taxon>Comamonadaceae</taxon>
        <taxon>Simplicispira</taxon>
    </lineage>
</organism>
<dbReference type="SUPFAM" id="SSF117396">
    <property type="entry name" value="TM1631-like"/>
    <property type="match status" value="1"/>
</dbReference>
<dbReference type="OrthoDB" id="9780310at2"/>
<name>A0A398C3R6_9BURK</name>
<dbReference type="Gene3D" id="3.20.20.410">
    <property type="entry name" value="Protein of unknown function UPF0759"/>
    <property type="match status" value="1"/>
</dbReference>
<dbReference type="InterPro" id="IPR036520">
    <property type="entry name" value="UPF0759_sf"/>
</dbReference>
<dbReference type="RefSeq" id="WP_119109780.1">
    <property type="nucleotide sequence ID" value="NZ_QXJC01000005.1"/>
</dbReference>
<evidence type="ECO:0000313" key="1">
    <source>
        <dbReference type="EMBL" id="RID97675.1"/>
    </source>
</evidence>
<dbReference type="Pfam" id="PF01904">
    <property type="entry name" value="DUF72"/>
    <property type="match status" value="1"/>
</dbReference>
<dbReference type="AlphaFoldDB" id="A0A398C3R6"/>